<keyword evidence="14" id="KW-0472">Membrane</keyword>
<keyword evidence="9" id="KW-0067">ATP-binding</keyword>
<keyword evidence="13" id="KW-0496">Mitochondrion</keyword>
<evidence type="ECO:0000256" key="15">
    <source>
        <dbReference type="ARBA" id="ARBA00023242"/>
    </source>
</evidence>
<dbReference type="GO" id="GO:0000502">
    <property type="term" value="C:proteasome complex"/>
    <property type="evidence" value="ECO:0007669"/>
    <property type="project" value="UniProtKB-KW"/>
</dbReference>
<dbReference type="Pfam" id="PF16450">
    <property type="entry name" value="Prot_ATP_ID_OB_C"/>
    <property type="match status" value="1"/>
</dbReference>
<reference evidence="21" key="1">
    <citation type="journal article" date="2018" name="Nat. Genet.">
        <title>Extensive intraspecific gene order and gene structural variations between Mo17 and other maize genomes.</title>
        <authorList>
            <person name="Sun S."/>
            <person name="Zhou Y."/>
            <person name="Chen J."/>
            <person name="Shi J."/>
            <person name="Zhao H."/>
            <person name="Zhao H."/>
            <person name="Song W."/>
            <person name="Zhang M."/>
            <person name="Cui Y."/>
            <person name="Dong X."/>
            <person name="Liu H."/>
            <person name="Ma X."/>
            <person name="Jiao Y."/>
            <person name="Wang B."/>
            <person name="Wei X."/>
            <person name="Stein J.C."/>
            <person name="Glaubitz J.C."/>
            <person name="Lu F."/>
            <person name="Yu G."/>
            <person name="Liang C."/>
            <person name="Fengler K."/>
            <person name="Li B."/>
            <person name="Rafalski A."/>
            <person name="Schnable P.S."/>
            <person name="Ware D.H."/>
            <person name="Buckler E.S."/>
            <person name="Lai J."/>
        </authorList>
    </citation>
    <scope>NUCLEOTIDE SEQUENCE [LARGE SCALE GENOMIC DNA]</scope>
    <source>
        <tissue evidence="21">Seedling</tissue>
    </source>
</reference>
<evidence type="ECO:0000256" key="18">
    <source>
        <dbReference type="SAM" id="MobiDB-lite"/>
    </source>
</evidence>
<dbReference type="Pfam" id="PF17862">
    <property type="entry name" value="AAA_lid_3"/>
    <property type="match status" value="1"/>
</dbReference>
<comment type="similarity">
    <text evidence="5">Belongs to the Tim44 family.</text>
</comment>
<feature type="compositionally biased region" description="Basic and acidic residues" evidence="18">
    <location>
        <begin position="16"/>
        <end position="32"/>
    </location>
</feature>
<dbReference type="GO" id="GO:0005524">
    <property type="term" value="F:ATP binding"/>
    <property type="evidence" value="ECO:0007669"/>
    <property type="project" value="UniProtKB-KW"/>
</dbReference>
<evidence type="ECO:0000256" key="4">
    <source>
        <dbReference type="ARBA" id="ARBA00006914"/>
    </source>
</evidence>
<evidence type="ECO:0000256" key="3">
    <source>
        <dbReference type="ARBA" id="ARBA00004496"/>
    </source>
</evidence>
<feature type="region of interest" description="Disordered" evidence="18">
    <location>
        <begin position="589"/>
        <end position="625"/>
    </location>
</feature>
<dbReference type="InterPro" id="IPR032710">
    <property type="entry name" value="NTF2-like_dom_sf"/>
</dbReference>
<dbReference type="InterPro" id="IPR050221">
    <property type="entry name" value="26S_Proteasome_ATPase"/>
</dbReference>
<dbReference type="Pfam" id="PF00004">
    <property type="entry name" value="AAA"/>
    <property type="match status" value="1"/>
</dbReference>
<comment type="subunit">
    <text evidence="17">Probable component of the PAM complex at least composed of a mitochondrial HSP70 protein, TIMM44 and TIMM14. The complex interacts with the TIMM23 component of the TIM17:23 complex.</text>
</comment>
<dbReference type="AlphaFoldDB" id="A0A3L6FSP8"/>
<dbReference type="GO" id="GO:0006508">
    <property type="term" value="P:proteolysis"/>
    <property type="evidence" value="ECO:0007669"/>
    <property type="project" value="UniProtKB-KW"/>
</dbReference>
<dbReference type="GO" id="GO:0007292">
    <property type="term" value="P:female gamete generation"/>
    <property type="evidence" value="ECO:0007669"/>
    <property type="project" value="UniProtKB-ARBA"/>
</dbReference>
<keyword evidence="7" id="KW-0547">Nucleotide-binding</keyword>
<dbReference type="FunFam" id="2.40.50.140:FF:000067">
    <property type="entry name" value="26S protease regulatory subunit 4"/>
    <property type="match status" value="1"/>
</dbReference>
<feature type="compositionally biased region" description="Basic and acidic residues" evidence="18">
    <location>
        <begin position="589"/>
        <end position="615"/>
    </location>
</feature>
<comment type="caution">
    <text evidence="21">The sequence shown here is derived from an EMBL/GenBank/DDBJ whole genome shotgun (WGS) entry which is preliminary data.</text>
</comment>
<keyword evidence="15" id="KW-0539">Nucleus</keyword>
<dbReference type="GO" id="GO:0005744">
    <property type="term" value="C:TIM23 mitochondrial import inner membrane translocase complex"/>
    <property type="evidence" value="ECO:0007669"/>
    <property type="project" value="UniProtKB-ARBA"/>
</dbReference>
<dbReference type="Proteomes" id="UP000251960">
    <property type="component" value="Chromosome 2"/>
</dbReference>
<feature type="region of interest" description="Disordered" evidence="18">
    <location>
        <begin position="671"/>
        <end position="695"/>
    </location>
</feature>
<dbReference type="Gene3D" id="1.10.8.60">
    <property type="match status" value="1"/>
</dbReference>
<dbReference type="GO" id="GO:0048232">
    <property type="term" value="P:male gamete generation"/>
    <property type="evidence" value="ECO:0007669"/>
    <property type="project" value="UniProtKB-ARBA"/>
</dbReference>
<evidence type="ECO:0000256" key="14">
    <source>
        <dbReference type="ARBA" id="ARBA00023136"/>
    </source>
</evidence>
<dbReference type="Gene3D" id="3.10.450.240">
    <property type="match status" value="1"/>
</dbReference>
<feature type="region of interest" description="Disordered" evidence="18">
    <location>
        <begin position="92"/>
        <end position="111"/>
    </location>
</feature>
<dbReference type="InterPro" id="IPR003593">
    <property type="entry name" value="AAA+_ATPase"/>
</dbReference>
<evidence type="ECO:0000313" key="21">
    <source>
        <dbReference type="EMBL" id="PWZ37909.1"/>
    </source>
</evidence>
<dbReference type="SMART" id="SM00382">
    <property type="entry name" value="AAA"/>
    <property type="match status" value="1"/>
</dbReference>
<dbReference type="InterPro" id="IPR003960">
    <property type="entry name" value="ATPase_AAA_CS"/>
</dbReference>
<evidence type="ECO:0000256" key="16">
    <source>
        <dbReference type="ARBA" id="ARBA00057148"/>
    </source>
</evidence>
<dbReference type="GO" id="GO:0005634">
    <property type="term" value="C:nucleus"/>
    <property type="evidence" value="ECO:0007669"/>
    <property type="project" value="UniProtKB-SubCell"/>
</dbReference>
<comment type="function">
    <text evidence="16">Essential component of the PAM complex, a complex required for the translocation of transit peptide-containing proteins from the inner membrane into the mitochondrial matrix in an ATP-dependent manner. Recruits mitochondrial HSP70 to drive protein translocation into the matrix using ATP as an energy source.</text>
</comment>
<dbReference type="GO" id="GO:0010078">
    <property type="term" value="P:maintenance of root meristem identity"/>
    <property type="evidence" value="ECO:0007669"/>
    <property type="project" value="UniProtKB-ARBA"/>
</dbReference>
<evidence type="ECO:0000256" key="17">
    <source>
        <dbReference type="ARBA" id="ARBA00063640"/>
    </source>
</evidence>
<evidence type="ECO:0000256" key="6">
    <source>
        <dbReference type="ARBA" id="ARBA00022490"/>
    </source>
</evidence>
<evidence type="ECO:0000256" key="7">
    <source>
        <dbReference type="ARBA" id="ARBA00022741"/>
    </source>
</evidence>
<comment type="similarity">
    <text evidence="4">Belongs to the AAA ATPase family.</text>
</comment>
<dbReference type="GO" id="GO:0015462">
    <property type="term" value="F:ABC-type protein transporter activity"/>
    <property type="evidence" value="ECO:0007669"/>
    <property type="project" value="UniProtKB-ARBA"/>
</dbReference>
<dbReference type="Gene3D" id="3.40.50.300">
    <property type="entry name" value="P-loop containing nucleotide triphosphate hydrolases"/>
    <property type="match status" value="1"/>
</dbReference>
<dbReference type="InterPro" id="IPR012340">
    <property type="entry name" value="NA-bd_OB-fold"/>
</dbReference>
<dbReference type="FunFam" id="3.40.50.300:FF:000039">
    <property type="entry name" value="26S proteasome regulatory subunit 4"/>
    <property type="match status" value="1"/>
</dbReference>
<sequence>MGQGTPGGMGKQGGAGDRKPGDGGDKKDKKFEPPAAPSRVGRKQRKQKGAEAAARLPNVAPLSKCRLRLLKLERVKDYLLMEEEFVAAQERLRPQEDKAEEDRSKVDDLRGTPMSVGSLEEIIDESHAIVSSSVGPEYYVSILSFVDKDQLEPGCSILMHNKVLSVVGILQDEVDPMVSVMKVEKAPLESYADIGGLDSQIQEIKEAVELPLTHPELYEDIGIRPPKGVILYGEPGTGKTLLAKFSNSMYLGSDYLKLFLQAVANSTSATFLRVVGSELIQKYLGDGPKLVRELFRVADELSPSIVFIDEIDAVGTKRYDAHSGGEREIQRTMLELLNQLDGFDSRGDVKVILATNRIESLDPALLRPGRIDRKIEFPLPDIKTRRRIFQIHTSKMTLADDVNLEEFVMTKDEFSGADIKAICTEAGLLALRERRMKVTHADFKKAKEKVMYKKKEGVPDGMATTALLRALRRPSSEAALRLATKANVQTTNGYRHLNNRNLSVFNEFSKQLKGEAKSNPEFQKSMKEFSEKLDVVKEDLKVRTKKTTETIYKRVDDVWSEAEETSKKVTANIKEKMFAAKEEVKESFGVGKEESTSCRDGLPEGSKHEKTEASSHSDGTTEDATDSHTLFTKLKSTISSASPVVSGAFAKLKDTKVSTLAKQGYEIVKDELSSNSSRKKKHQARHASAKVEKSTRTDLVLTPTKKTVLGEKWEEFKNKVFKAPSNAPASLNESLLEETSAAVTFREIRQRDPSFSLSDFVADVQEMIKPVLTAYSKGDAETLKNYCTKEVIERCKGEREAYASQGIFFDHKILHISEADVLETKMFGSSPIIILRFQTQQIYCVRDREGQVTEGGQDTIQTVFYSWAMQLMDSDEVPEEESYYPVWRLREMQQAGIKALI</sequence>
<dbReference type="PROSITE" id="PS00674">
    <property type="entry name" value="AAA"/>
    <property type="match status" value="1"/>
</dbReference>
<evidence type="ECO:0000259" key="20">
    <source>
        <dbReference type="SMART" id="SM00978"/>
    </source>
</evidence>
<feature type="compositionally biased region" description="Basic and acidic residues" evidence="18">
    <location>
        <begin position="92"/>
        <end position="110"/>
    </location>
</feature>
<dbReference type="Gene3D" id="2.40.50.140">
    <property type="entry name" value="Nucleic acid-binding proteins"/>
    <property type="match status" value="1"/>
</dbReference>
<feature type="domain" description="Tim44-like" evidence="20">
    <location>
        <begin position="741"/>
        <end position="894"/>
    </location>
</feature>
<keyword evidence="8" id="KW-0999">Mitochondrion inner membrane</keyword>
<keyword evidence="11" id="KW-0809">Transit peptide</keyword>
<keyword evidence="21" id="KW-0378">Hydrolase</keyword>
<protein>
    <submittedName>
        <fullName evidence="21">26S protease regulatory subunit 4</fullName>
    </submittedName>
</protein>
<evidence type="ECO:0000256" key="13">
    <source>
        <dbReference type="ARBA" id="ARBA00023128"/>
    </source>
</evidence>
<feature type="compositionally biased region" description="Basic residues" evidence="18">
    <location>
        <begin position="677"/>
        <end position="688"/>
    </location>
</feature>
<dbReference type="SUPFAM" id="SSF54427">
    <property type="entry name" value="NTF2-like"/>
    <property type="match status" value="1"/>
</dbReference>
<dbReference type="InterPro" id="IPR027417">
    <property type="entry name" value="P-loop_NTPase"/>
</dbReference>
<dbReference type="Pfam" id="PF04280">
    <property type="entry name" value="Tim44"/>
    <property type="match status" value="1"/>
</dbReference>
<evidence type="ECO:0000256" key="2">
    <source>
        <dbReference type="ARBA" id="ARBA00004273"/>
    </source>
</evidence>
<dbReference type="EMBL" id="NCVQ01000003">
    <property type="protein sequence ID" value="PWZ37909.1"/>
    <property type="molecule type" value="Genomic_DNA"/>
</dbReference>
<keyword evidence="12" id="KW-0175">Coiled coil</keyword>
<keyword evidence="6" id="KW-0963">Cytoplasm</keyword>
<gene>
    <name evidence="21" type="primary">TBP2_1</name>
    <name evidence="21" type="ORF">Zm00014a_005412</name>
</gene>
<comment type="subcellular location">
    <subcellularLocation>
        <location evidence="3">Cytoplasm</location>
    </subcellularLocation>
    <subcellularLocation>
        <location evidence="2">Mitochondrion inner membrane</location>
    </subcellularLocation>
    <subcellularLocation>
        <location evidence="1">Nucleus</location>
    </subcellularLocation>
</comment>
<keyword evidence="21" id="KW-0645">Protease</keyword>
<dbReference type="ExpressionAtlas" id="A0A3L6FSP8">
    <property type="expression patterns" value="baseline and differential"/>
</dbReference>
<dbReference type="InterPro" id="IPR041569">
    <property type="entry name" value="AAA_lid_3"/>
</dbReference>
<dbReference type="FunFam" id="1.10.8.60:FF:000007">
    <property type="entry name" value="26S proteasome regulatory subunit 4"/>
    <property type="match status" value="1"/>
</dbReference>
<accession>A0A3L6FSP8</accession>
<evidence type="ECO:0000259" key="19">
    <source>
        <dbReference type="SMART" id="SM00382"/>
    </source>
</evidence>
<evidence type="ECO:0000256" key="10">
    <source>
        <dbReference type="ARBA" id="ARBA00022942"/>
    </source>
</evidence>
<keyword evidence="10" id="KW-0647">Proteasome</keyword>
<proteinExistence type="inferred from homology"/>
<dbReference type="InterPro" id="IPR032501">
    <property type="entry name" value="Prot_ATP_ID_OB_2nd"/>
</dbReference>
<dbReference type="PANTHER" id="PTHR23073">
    <property type="entry name" value="26S PROTEASOME REGULATORY SUBUNIT"/>
    <property type="match status" value="1"/>
</dbReference>
<dbReference type="GO" id="GO:0006626">
    <property type="term" value="P:protein targeting to mitochondrion"/>
    <property type="evidence" value="ECO:0007669"/>
    <property type="project" value="UniProtKB-ARBA"/>
</dbReference>
<evidence type="ECO:0000256" key="1">
    <source>
        <dbReference type="ARBA" id="ARBA00004123"/>
    </source>
</evidence>
<dbReference type="GO" id="GO:0008233">
    <property type="term" value="F:peptidase activity"/>
    <property type="evidence" value="ECO:0007669"/>
    <property type="project" value="UniProtKB-KW"/>
</dbReference>
<evidence type="ECO:0000256" key="5">
    <source>
        <dbReference type="ARBA" id="ARBA00009597"/>
    </source>
</evidence>
<dbReference type="FunFam" id="3.10.450.240:FF:000005">
    <property type="entry name" value="Mitochondrial import inner membrane translocase subunit TIM44-2"/>
    <property type="match status" value="1"/>
</dbReference>
<evidence type="ECO:0000256" key="12">
    <source>
        <dbReference type="ARBA" id="ARBA00023054"/>
    </source>
</evidence>
<feature type="region of interest" description="Disordered" evidence="18">
    <location>
        <begin position="1"/>
        <end position="55"/>
    </location>
</feature>
<evidence type="ECO:0000256" key="8">
    <source>
        <dbReference type="ARBA" id="ARBA00022792"/>
    </source>
</evidence>
<dbReference type="SMART" id="SM00978">
    <property type="entry name" value="Tim44"/>
    <property type="match status" value="1"/>
</dbReference>
<dbReference type="InterPro" id="IPR003959">
    <property type="entry name" value="ATPase_AAA_core"/>
</dbReference>
<name>A0A3L6FSP8_MAIZE</name>
<dbReference type="InterPro" id="IPR007379">
    <property type="entry name" value="Tim44-like_dom"/>
</dbReference>
<dbReference type="SUPFAM" id="SSF52540">
    <property type="entry name" value="P-loop containing nucleoside triphosphate hydrolases"/>
    <property type="match status" value="1"/>
</dbReference>
<evidence type="ECO:0000256" key="11">
    <source>
        <dbReference type="ARBA" id="ARBA00022946"/>
    </source>
</evidence>
<feature type="compositionally biased region" description="Gly residues" evidence="18">
    <location>
        <begin position="1"/>
        <end position="15"/>
    </location>
</feature>
<organism evidence="21">
    <name type="scientific">Zea mays</name>
    <name type="common">Maize</name>
    <dbReference type="NCBI Taxonomy" id="4577"/>
    <lineage>
        <taxon>Eukaryota</taxon>
        <taxon>Viridiplantae</taxon>
        <taxon>Streptophyta</taxon>
        <taxon>Embryophyta</taxon>
        <taxon>Tracheophyta</taxon>
        <taxon>Spermatophyta</taxon>
        <taxon>Magnoliopsida</taxon>
        <taxon>Liliopsida</taxon>
        <taxon>Poales</taxon>
        <taxon>Poaceae</taxon>
        <taxon>PACMAD clade</taxon>
        <taxon>Panicoideae</taxon>
        <taxon>Andropogonodae</taxon>
        <taxon>Andropogoneae</taxon>
        <taxon>Tripsacinae</taxon>
        <taxon>Zea</taxon>
    </lineage>
</organism>
<feature type="domain" description="AAA+ ATPase" evidence="19">
    <location>
        <begin position="225"/>
        <end position="381"/>
    </location>
</feature>
<dbReference type="GO" id="GO:0016887">
    <property type="term" value="F:ATP hydrolysis activity"/>
    <property type="evidence" value="ECO:0007669"/>
    <property type="project" value="InterPro"/>
</dbReference>
<evidence type="ECO:0000256" key="9">
    <source>
        <dbReference type="ARBA" id="ARBA00022840"/>
    </source>
</evidence>